<dbReference type="AlphaFoldDB" id="A0AA36GAU7"/>
<keyword evidence="4" id="KW-1185">Reference proteome</keyword>
<feature type="region of interest" description="Disordered" evidence="1">
    <location>
        <begin position="105"/>
        <end position="128"/>
    </location>
</feature>
<name>A0AA36GAU7_9BILA</name>
<evidence type="ECO:0000313" key="3">
    <source>
        <dbReference type="EMBL" id="CAJ0578825.1"/>
    </source>
</evidence>
<protein>
    <recommendedName>
        <fullName evidence="2">F-box domain-containing protein</fullName>
    </recommendedName>
</protein>
<dbReference type="Pfam" id="PF00646">
    <property type="entry name" value="F-box"/>
    <property type="match status" value="1"/>
</dbReference>
<evidence type="ECO:0000256" key="1">
    <source>
        <dbReference type="SAM" id="MobiDB-lite"/>
    </source>
</evidence>
<dbReference type="PROSITE" id="PS50181">
    <property type="entry name" value="FBOX"/>
    <property type="match status" value="1"/>
</dbReference>
<feature type="compositionally biased region" description="Acidic residues" evidence="1">
    <location>
        <begin position="105"/>
        <end position="118"/>
    </location>
</feature>
<gene>
    <name evidence="3" type="ORF">MSPICULIGERA_LOCUS17066</name>
</gene>
<accession>A0AA36GAU7</accession>
<comment type="caution">
    <text evidence="3">The sequence shown here is derived from an EMBL/GenBank/DDBJ whole genome shotgun (WGS) entry which is preliminary data.</text>
</comment>
<reference evidence="3" key="1">
    <citation type="submission" date="2023-06" db="EMBL/GenBank/DDBJ databases">
        <authorList>
            <person name="Delattre M."/>
        </authorList>
    </citation>
    <scope>NUCLEOTIDE SEQUENCE</scope>
    <source>
        <strain evidence="3">AF72</strain>
    </source>
</reference>
<sequence>MLTSLPYTILDQVIQLLDRDDVGNCRQVNRGLRRFIDTNRHHYPLPPITLEISIDGIFRTGVKITKTSDWTGAKQIVILSQMRDLNIDSMWKEFLRMVGIDEGELEDEENDTDEEESQPEAGQSAEPKRNAGNALIFAQFFGDDDDKKPKLLNVSSISDSIGSLFTGIFSRFFVTTLKISEVPDEIFAGIVLAEVQKVRQLVSRLEIEMRDSQEIGSILELISYTRPYELKFQAIEIRDIEKVLTLPIVAECSSIDFDLDTDDIPTATRTEVFLQLKCAHLNLPITTTLDSTTLNFILKEWVTKKRDFKDLEAWELFGTANFDPAIVFDGVPCQKYTARSPRASMPSTIYYKISRGYEFLTVFVKGTALLINHPIEYMLSIGAMFPG</sequence>
<dbReference type="InterPro" id="IPR001810">
    <property type="entry name" value="F-box_dom"/>
</dbReference>
<proteinExistence type="predicted"/>
<dbReference type="EMBL" id="CATQJA010002654">
    <property type="protein sequence ID" value="CAJ0578825.1"/>
    <property type="molecule type" value="Genomic_DNA"/>
</dbReference>
<feature type="domain" description="F-box" evidence="2">
    <location>
        <begin position="1"/>
        <end position="45"/>
    </location>
</feature>
<organism evidence="3 4">
    <name type="scientific">Mesorhabditis spiculigera</name>
    <dbReference type="NCBI Taxonomy" id="96644"/>
    <lineage>
        <taxon>Eukaryota</taxon>
        <taxon>Metazoa</taxon>
        <taxon>Ecdysozoa</taxon>
        <taxon>Nematoda</taxon>
        <taxon>Chromadorea</taxon>
        <taxon>Rhabditida</taxon>
        <taxon>Rhabditina</taxon>
        <taxon>Rhabditomorpha</taxon>
        <taxon>Rhabditoidea</taxon>
        <taxon>Rhabditidae</taxon>
        <taxon>Mesorhabditinae</taxon>
        <taxon>Mesorhabditis</taxon>
    </lineage>
</organism>
<dbReference type="SUPFAM" id="SSF81383">
    <property type="entry name" value="F-box domain"/>
    <property type="match status" value="1"/>
</dbReference>
<feature type="non-terminal residue" evidence="3">
    <location>
        <position position="387"/>
    </location>
</feature>
<evidence type="ECO:0000313" key="4">
    <source>
        <dbReference type="Proteomes" id="UP001177023"/>
    </source>
</evidence>
<dbReference type="Proteomes" id="UP001177023">
    <property type="component" value="Unassembled WGS sequence"/>
</dbReference>
<evidence type="ECO:0000259" key="2">
    <source>
        <dbReference type="PROSITE" id="PS50181"/>
    </source>
</evidence>
<dbReference type="InterPro" id="IPR036047">
    <property type="entry name" value="F-box-like_dom_sf"/>
</dbReference>
<dbReference type="CDD" id="cd09917">
    <property type="entry name" value="F-box_SF"/>
    <property type="match status" value="1"/>
</dbReference>